<dbReference type="EC" id="2.7.7.49" evidence="1"/>
<accession>A0AAW1UNG4</accession>
<comment type="similarity">
    <text evidence="1">Belongs to the reverse transcriptase family. Telomerase subfamily.</text>
</comment>
<dbReference type="GO" id="GO:0003720">
    <property type="term" value="F:telomerase activity"/>
    <property type="evidence" value="ECO:0007669"/>
    <property type="project" value="InterPro"/>
</dbReference>
<keyword evidence="1" id="KW-0779">Telomere</keyword>
<dbReference type="PANTHER" id="PTHR12066">
    <property type="entry name" value="TELOMERASE REVERSE TRANSCRIPTASE"/>
    <property type="match status" value="1"/>
</dbReference>
<evidence type="ECO:0000259" key="2">
    <source>
        <dbReference type="PROSITE" id="PS50878"/>
    </source>
</evidence>
<dbReference type="InterPro" id="IPR041580">
    <property type="entry name" value="TERT_thumb"/>
</dbReference>
<dbReference type="PANTHER" id="PTHR12066:SF0">
    <property type="entry name" value="TELOMERASE REVERSE TRANSCRIPTASE"/>
    <property type="match status" value="1"/>
</dbReference>
<name>A0AAW1UNG4_9CUCU</name>
<keyword evidence="1" id="KW-0548">Nucleotidyltransferase</keyword>
<evidence type="ECO:0000256" key="1">
    <source>
        <dbReference type="RuleBase" id="RU365061"/>
    </source>
</evidence>
<dbReference type="GO" id="GO:0000781">
    <property type="term" value="C:chromosome, telomeric region"/>
    <property type="evidence" value="ECO:0007669"/>
    <property type="project" value="UniProtKB-SubCell"/>
</dbReference>
<dbReference type="GO" id="GO:0070034">
    <property type="term" value="F:telomerase RNA binding"/>
    <property type="evidence" value="ECO:0007669"/>
    <property type="project" value="TreeGrafter"/>
</dbReference>
<organism evidence="3 4">
    <name type="scientific">Henosepilachna vigintioctopunctata</name>
    <dbReference type="NCBI Taxonomy" id="420089"/>
    <lineage>
        <taxon>Eukaryota</taxon>
        <taxon>Metazoa</taxon>
        <taxon>Ecdysozoa</taxon>
        <taxon>Arthropoda</taxon>
        <taxon>Hexapoda</taxon>
        <taxon>Insecta</taxon>
        <taxon>Pterygota</taxon>
        <taxon>Neoptera</taxon>
        <taxon>Endopterygota</taxon>
        <taxon>Coleoptera</taxon>
        <taxon>Polyphaga</taxon>
        <taxon>Cucujiformia</taxon>
        <taxon>Coccinelloidea</taxon>
        <taxon>Coccinellidae</taxon>
        <taxon>Epilachninae</taxon>
        <taxon>Epilachnini</taxon>
        <taxon>Henosepilachna</taxon>
    </lineage>
</organism>
<dbReference type="PROSITE" id="PS50878">
    <property type="entry name" value="RT_POL"/>
    <property type="match status" value="1"/>
</dbReference>
<dbReference type="Gene3D" id="1.10.10.2210">
    <property type="match status" value="1"/>
</dbReference>
<evidence type="ECO:0000313" key="4">
    <source>
        <dbReference type="Proteomes" id="UP001431783"/>
    </source>
</evidence>
<proteinExistence type="inferred from homology"/>
<keyword evidence="1" id="KW-0158">Chromosome</keyword>
<comment type="caution">
    <text evidence="3">The sequence shown here is derived from an EMBL/GenBank/DDBJ whole genome shotgun (WGS) entry which is preliminary data.</text>
</comment>
<gene>
    <name evidence="3" type="ORF">WA026_016441</name>
</gene>
<dbReference type="Proteomes" id="UP001431783">
    <property type="component" value="Unassembled WGS sequence"/>
</dbReference>
<sequence length="604" mass="72528">MPLESTVYPLHLRTRESVNYKILKAAKMFKSLSHIKKQLRHDNSVIFTKKEIINILKRYIPKRLFDTENNYILFFRLIKKLINQRKHEFVHVSLLHKGFDNTLECSTECRNLVNFQEVQKNINLFLLEKCVKPFVKKHFVYVLHPKSYRVDLIPNSKWQFFRDRIIHQMKLKKHIIVKKKSVYVARGALQILPKDNCENLSYRPLIRYFKNTETKENLIKINNVKKKLKTYLKLENVLLYSLHESWSNFVTKERGNIIYGIKADVEDCFGSINIHLLIRIIQELPCNFSDSEKLFLINRIKQQYVRIDDHKKRCLVQWCHGLLQGDRLSSVLCDLYYLTLVDKKIVKEKAGNNFFHRVVDDYIFCSTIKNHVQEFMFELSNSQILNQRKIYSNLNKEQVELPYCGYVFNLITKEVQIMFDLKRTSFRDKFKLWYDYINDDPEKYLKYIMRFSSANFYFSKIIFDTHYNTEETILKSYFHSMLYLAMKFDCAFMELKQYHPEFTTIRCDKIKNIITDIIKYYSNKTFNLIKKWQGPLFYGQINMKTLNAISLRAFILIFRKKEQVYGNILKCLKGSLPMKIEFLGGFNKCYIKEIPINMRTKKMK</sequence>
<evidence type="ECO:0000313" key="3">
    <source>
        <dbReference type="EMBL" id="KAK9881567.1"/>
    </source>
</evidence>
<dbReference type="InterPro" id="IPR003545">
    <property type="entry name" value="Telomerase_RT"/>
</dbReference>
<dbReference type="Gene3D" id="1.10.132.70">
    <property type="match status" value="1"/>
</dbReference>
<feature type="domain" description="Reverse transcriptase" evidence="2">
    <location>
        <begin position="173"/>
        <end position="449"/>
    </location>
</feature>
<dbReference type="GO" id="GO:0042162">
    <property type="term" value="F:telomeric DNA binding"/>
    <property type="evidence" value="ECO:0007669"/>
    <property type="project" value="TreeGrafter"/>
</dbReference>
<comment type="catalytic activity">
    <reaction evidence="1">
        <text>DNA(n) + a 2'-deoxyribonucleoside 5'-triphosphate = DNA(n+1) + diphosphate</text>
        <dbReference type="Rhea" id="RHEA:22508"/>
        <dbReference type="Rhea" id="RHEA-COMP:17339"/>
        <dbReference type="Rhea" id="RHEA-COMP:17340"/>
        <dbReference type="ChEBI" id="CHEBI:33019"/>
        <dbReference type="ChEBI" id="CHEBI:61560"/>
        <dbReference type="ChEBI" id="CHEBI:173112"/>
        <dbReference type="EC" id="2.7.7.49"/>
    </reaction>
</comment>
<dbReference type="GO" id="GO:0046872">
    <property type="term" value="F:metal ion binding"/>
    <property type="evidence" value="ECO:0007669"/>
    <property type="project" value="UniProtKB-KW"/>
</dbReference>
<dbReference type="Pfam" id="PF17984">
    <property type="entry name" value="TERT_thumb"/>
    <property type="match status" value="1"/>
</dbReference>
<dbReference type="Gene3D" id="3.30.70.2630">
    <property type="match status" value="1"/>
</dbReference>
<dbReference type="Gene3D" id="3.10.10.20">
    <property type="match status" value="1"/>
</dbReference>
<dbReference type="GO" id="GO:0000333">
    <property type="term" value="C:telomerase catalytic core complex"/>
    <property type="evidence" value="ECO:0007669"/>
    <property type="project" value="TreeGrafter"/>
</dbReference>
<dbReference type="InterPro" id="IPR000477">
    <property type="entry name" value="RT_dom"/>
</dbReference>
<reference evidence="3 4" key="1">
    <citation type="submission" date="2023-03" db="EMBL/GenBank/DDBJ databases">
        <title>Genome insight into feeding habits of ladybird beetles.</title>
        <authorList>
            <person name="Li H.-S."/>
            <person name="Huang Y.-H."/>
            <person name="Pang H."/>
        </authorList>
    </citation>
    <scope>NUCLEOTIDE SEQUENCE [LARGE SCALE GENOMIC DNA]</scope>
    <source>
        <strain evidence="3">SYSU_2023b</strain>
        <tissue evidence="3">Whole body</tissue>
    </source>
</reference>
<comment type="subcellular location">
    <subcellularLocation>
        <location evidence="1">Nucleus</location>
    </subcellularLocation>
    <subcellularLocation>
        <location evidence="1">Chromosome</location>
        <location evidence="1">Telomere</location>
    </subcellularLocation>
</comment>
<keyword evidence="1" id="KW-0808">Transferase</keyword>
<comment type="function">
    <text evidence="1">Telomerase is a ribonucleoprotein enzyme essential for the replication of chromosome termini in most eukaryotes. It elongates telomeres. It is a reverse transcriptase that adds simple sequence repeats to chromosome ends by copying a template sequence within the RNA component of the enzyme.</text>
</comment>
<keyword evidence="1" id="KW-0479">Metal-binding</keyword>
<dbReference type="AlphaFoldDB" id="A0AAW1UNG4"/>
<keyword evidence="1" id="KW-0460">Magnesium</keyword>
<dbReference type="EMBL" id="JARQZJ010000069">
    <property type="protein sequence ID" value="KAK9881567.1"/>
    <property type="molecule type" value="Genomic_DNA"/>
</dbReference>
<keyword evidence="1" id="KW-0539">Nucleus</keyword>
<keyword evidence="1" id="KW-0695">RNA-directed DNA polymerase</keyword>
<dbReference type="Gene3D" id="1.10.357.90">
    <property type="match status" value="1"/>
</dbReference>
<keyword evidence="4" id="KW-1185">Reference proteome</keyword>
<dbReference type="GO" id="GO:0007004">
    <property type="term" value="P:telomere maintenance via telomerase"/>
    <property type="evidence" value="ECO:0007669"/>
    <property type="project" value="TreeGrafter"/>
</dbReference>
<dbReference type="Pfam" id="PF00078">
    <property type="entry name" value="RVT_1"/>
    <property type="match status" value="1"/>
</dbReference>
<protein>
    <recommendedName>
        <fullName evidence="1">Telomerase reverse transcriptase</fullName>
        <ecNumber evidence="1">2.7.7.49</ecNumber>
    </recommendedName>
    <alternativeName>
        <fullName evidence="1">Telomerase catalytic subunit</fullName>
    </alternativeName>
</protein>